<evidence type="ECO:0000256" key="3">
    <source>
        <dbReference type="ARBA" id="ARBA00017053"/>
    </source>
</evidence>
<dbReference type="InterPro" id="IPR003457">
    <property type="entry name" value="Transprt_MerT"/>
</dbReference>
<keyword evidence="7" id="KW-0997">Cell inner membrane</keyword>
<evidence type="ECO:0000256" key="13">
    <source>
        <dbReference type="ARBA" id="ARBA00030934"/>
    </source>
</evidence>
<comment type="subcellular location">
    <subcellularLocation>
        <location evidence="1">Cell inner membrane</location>
        <topology evidence="1">Multi-pass membrane protein</topology>
    </subcellularLocation>
</comment>
<keyword evidence="6" id="KW-1003">Cell membrane</keyword>
<keyword evidence="4" id="KW-0813">Transport</keyword>
<evidence type="ECO:0000256" key="2">
    <source>
        <dbReference type="ARBA" id="ARBA00008224"/>
    </source>
</evidence>
<evidence type="ECO:0000256" key="10">
    <source>
        <dbReference type="ARBA" id="ARBA00022914"/>
    </source>
</evidence>
<proteinExistence type="inferred from homology"/>
<keyword evidence="5" id="KW-0475">Mercuric resistance</keyword>
<evidence type="ECO:0000256" key="14">
    <source>
        <dbReference type="ARBA" id="ARBA00045720"/>
    </source>
</evidence>
<keyword evidence="10" id="KW-0476">Mercury</keyword>
<feature type="transmembrane region" description="Helical" evidence="15">
    <location>
        <begin position="67"/>
        <end position="84"/>
    </location>
</feature>
<keyword evidence="12 15" id="KW-0472">Membrane</keyword>
<dbReference type="Proteomes" id="UP000230709">
    <property type="component" value="Chromosome"/>
</dbReference>
<name>A0A2D2D2I7_METT3</name>
<dbReference type="AlphaFoldDB" id="A0A2D2D2I7"/>
<evidence type="ECO:0000256" key="1">
    <source>
        <dbReference type="ARBA" id="ARBA00004429"/>
    </source>
</evidence>
<dbReference type="RefSeq" id="WP_003611787.1">
    <property type="nucleotide sequence ID" value="NZ_ADVE02000001.1"/>
</dbReference>
<dbReference type="GO" id="GO:0046872">
    <property type="term" value="F:metal ion binding"/>
    <property type="evidence" value="ECO:0007669"/>
    <property type="project" value="UniProtKB-KW"/>
</dbReference>
<evidence type="ECO:0000256" key="4">
    <source>
        <dbReference type="ARBA" id="ARBA00022448"/>
    </source>
</evidence>
<evidence type="ECO:0000256" key="12">
    <source>
        <dbReference type="ARBA" id="ARBA00023136"/>
    </source>
</evidence>
<reference evidence="17" key="1">
    <citation type="submission" date="2017-10" db="EMBL/GenBank/DDBJ databases">
        <title>Completed PacBio SMRT sequence of Methylosinus trichosporium OB3b reveals presence of a third large plasmid.</title>
        <authorList>
            <person name="Charles T.C."/>
            <person name="Lynch M.D.J."/>
            <person name="Heil J.R."/>
            <person name="Cheng J."/>
        </authorList>
    </citation>
    <scope>NUCLEOTIDE SEQUENCE [LARGE SCALE GENOMIC DNA]</scope>
    <source>
        <strain evidence="17">OB3b</strain>
    </source>
</reference>
<keyword evidence="11 15" id="KW-1133">Transmembrane helix</keyword>
<comment type="function">
    <text evidence="14">Involved in mercury resistance. Probably transfers a mercuric ion from the periplasmic Hg(2+)-binding protein MerP to the cytoplasmic mercuric reductase MerA.</text>
</comment>
<keyword evidence="9" id="KW-0479">Metal-binding</keyword>
<dbReference type="GO" id="GO:0015097">
    <property type="term" value="F:mercury ion transmembrane transporter activity"/>
    <property type="evidence" value="ECO:0007669"/>
    <property type="project" value="InterPro"/>
</dbReference>
<comment type="similarity">
    <text evidence="2">Belongs to the MerT family.</text>
</comment>
<evidence type="ECO:0000256" key="8">
    <source>
        <dbReference type="ARBA" id="ARBA00022692"/>
    </source>
</evidence>
<evidence type="ECO:0000256" key="15">
    <source>
        <dbReference type="SAM" id="Phobius"/>
    </source>
</evidence>
<evidence type="ECO:0000256" key="9">
    <source>
        <dbReference type="ARBA" id="ARBA00022723"/>
    </source>
</evidence>
<keyword evidence="8 15" id="KW-0812">Transmembrane</keyword>
<keyword evidence="17" id="KW-1185">Reference proteome</keyword>
<organism evidence="16 17">
    <name type="scientific">Methylosinus trichosporium (strain ATCC 35070 / NCIMB 11131 / UNIQEM 75 / OB3b)</name>
    <dbReference type="NCBI Taxonomy" id="595536"/>
    <lineage>
        <taxon>Bacteria</taxon>
        <taxon>Pseudomonadati</taxon>
        <taxon>Pseudomonadota</taxon>
        <taxon>Alphaproteobacteria</taxon>
        <taxon>Hyphomicrobiales</taxon>
        <taxon>Methylocystaceae</taxon>
        <taxon>Methylosinus</taxon>
    </lineage>
</organism>
<evidence type="ECO:0000313" key="16">
    <source>
        <dbReference type="EMBL" id="ATQ69069.1"/>
    </source>
</evidence>
<accession>A0A2D2D2I7</accession>
<feature type="transmembrane region" description="Helical" evidence="15">
    <location>
        <begin position="105"/>
        <end position="124"/>
    </location>
</feature>
<dbReference type="Pfam" id="PF02411">
    <property type="entry name" value="MerT"/>
    <property type="match status" value="1"/>
</dbReference>
<evidence type="ECO:0000256" key="7">
    <source>
        <dbReference type="ARBA" id="ARBA00022519"/>
    </source>
</evidence>
<dbReference type="EMBL" id="CP023737">
    <property type="protein sequence ID" value="ATQ69069.1"/>
    <property type="molecule type" value="Genomic_DNA"/>
</dbReference>
<sequence>MQTNPTKPSPTACAVRDTGATLLTLSGLAAAFGAASCCGLPFLLATIGVSSVWLVGIATLAAPHRPLLLAVAAACLVAGAVLLWRRQPAIACATGAVRSKPAVRGMTLIGLVAGLALLTIGYLYA</sequence>
<dbReference type="GO" id="GO:0005886">
    <property type="term" value="C:plasma membrane"/>
    <property type="evidence" value="ECO:0007669"/>
    <property type="project" value="UniProtKB-SubCell"/>
</dbReference>
<evidence type="ECO:0000256" key="6">
    <source>
        <dbReference type="ARBA" id="ARBA00022475"/>
    </source>
</evidence>
<evidence type="ECO:0000256" key="5">
    <source>
        <dbReference type="ARBA" id="ARBA00022466"/>
    </source>
</evidence>
<dbReference type="STRING" id="595536.GCA_000178815_02144"/>
<evidence type="ECO:0000313" key="17">
    <source>
        <dbReference type="Proteomes" id="UP000230709"/>
    </source>
</evidence>
<evidence type="ECO:0000256" key="11">
    <source>
        <dbReference type="ARBA" id="ARBA00022989"/>
    </source>
</evidence>
<protein>
    <recommendedName>
        <fullName evidence="3">Mercuric transport protein MerT</fullName>
    </recommendedName>
    <alternativeName>
        <fullName evidence="13">Mercury ion transport protein</fullName>
    </alternativeName>
</protein>
<gene>
    <name evidence="16" type="ORF">CQW49_15185</name>
</gene>
<dbReference type="KEGG" id="mtw:CQW49_15185"/>